<accession>A0ABY8U4J3</accession>
<evidence type="ECO:0000313" key="3">
    <source>
        <dbReference type="Proteomes" id="UP001244341"/>
    </source>
</evidence>
<evidence type="ECO:0000256" key="1">
    <source>
        <dbReference type="SAM" id="MobiDB-lite"/>
    </source>
</evidence>
<reference evidence="2 3" key="1">
    <citation type="submission" date="2023-05" db="EMBL/GenBank/DDBJ databases">
        <title>A 100% complete, gapless, phased diploid assembly of the Scenedesmus obliquus UTEX 3031 genome.</title>
        <authorList>
            <person name="Biondi T.C."/>
            <person name="Hanschen E.R."/>
            <person name="Kwon T."/>
            <person name="Eng W."/>
            <person name="Kruse C.P.S."/>
            <person name="Koehler S.I."/>
            <person name="Kunde Y."/>
            <person name="Gleasner C.D."/>
            <person name="You Mak K.T."/>
            <person name="Polle J."/>
            <person name="Hovde B.T."/>
            <person name="Starkenburg S.R."/>
        </authorList>
    </citation>
    <scope>NUCLEOTIDE SEQUENCE [LARGE SCALE GENOMIC DNA]</scope>
    <source>
        <strain evidence="2 3">DOE0152z</strain>
    </source>
</reference>
<name>A0ABY8U4J3_TETOB</name>
<keyword evidence="3" id="KW-1185">Reference proteome</keyword>
<dbReference type="EMBL" id="CP126213">
    <property type="protein sequence ID" value="WIA15578.1"/>
    <property type="molecule type" value="Genomic_DNA"/>
</dbReference>
<protein>
    <recommendedName>
        <fullName evidence="4">Secreted protein</fullName>
    </recommendedName>
</protein>
<organism evidence="2 3">
    <name type="scientific">Tetradesmus obliquus</name>
    <name type="common">Green alga</name>
    <name type="synonym">Acutodesmus obliquus</name>
    <dbReference type="NCBI Taxonomy" id="3088"/>
    <lineage>
        <taxon>Eukaryota</taxon>
        <taxon>Viridiplantae</taxon>
        <taxon>Chlorophyta</taxon>
        <taxon>core chlorophytes</taxon>
        <taxon>Chlorophyceae</taxon>
        <taxon>CS clade</taxon>
        <taxon>Sphaeropleales</taxon>
        <taxon>Scenedesmaceae</taxon>
        <taxon>Tetradesmus</taxon>
    </lineage>
</organism>
<sequence length="131" mass="13507">MAGTATAWSWQLQGRCLGNTGSTLLGWLPKLANAWSGSNLNSALVVAAAAGFSCTNTAAGSPLFCLGMMWRLGGSMQWQRNSRGSVHPGAVRRTSGDGEEGGTAAMRLLGTATEHAHGSVSSGVRWEKAAT</sequence>
<dbReference type="Proteomes" id="UP001244341">
    <property type="component" value="Chromosome 6b"/>
</dbReference>
<gene>
    <name evidence="2" type="ORF">OEZ85_002205</name>
</gene>
<feature type="region of interest" description="Disordered" evidence="1">
    <location>
        <begin position="81"/>
        <end position="102"/>
    </location>
</feature>
<evidence type="ECO:0000313" key="2">
    <source>
        <dbReference type="EMBL" id="WIA15578.1"/>
    </source>
</evidence>
<proteinExistence type="predicted"/>
<evidence type="ECO:0008006" key="4">
    <source>
        <dbReference type="Google" id="ProtNLM"/>
    </source>
</evidence>